<organism evidence="3 4">
    <name type="scientific">Mycolicibacterium litorale</name>
    <dbReference type="NCBI Taxonomy" id="758802"/>
    <lineage>
        <taxon>Bacteria</taxon>
        <taxon>Bacillati</taxon>
        <taxon>Actinomycetota</taxon>
        <taxon>Actinomycetes</taxon>
        <taxon>Mycobacteriales</taxon>
        <taxon>Mycobacteriaceae</taxon>
        <taxon>Mycolicibacterium</taxon>
    </lineage>
</organism>
<dbReference type="GO" id="GO:0051920">
    <property type="term" value="F:peroxiredoxin activity"/>
    <property type="evidence" value="ECO:0007669"/>
    <property type="project" value="InterPro"/>
</dbReference>
<gene>
    <name evidence="3" type="primary">mip</name>
    <name evidence="3" type="ORF">MLIT_25560</name>
</gene>
<keyword evidence="4" id="KW-1185">Reference proteome</keyword>
<name>A0AAD1MS85_9MYCO</name>
<evidence type="ECO:0000259" key="2">
    <source>
        <dbReference type="Pfam" id="PF02627"/>
    </source>
</evidence>
<evidence type="ECO:0000313" key="4">
    <source>
        <dbReference type="Proteomes" id="UP000466607"/>
    </source>
</evidence>
<dbReference type="Proteomes" id="UP000466607">
    <property type="component" value="Chromosome"/>
</dbReference>
<evidence type="ECO:0000256" key="1">
    <source>
        <dbReference type="SAM" id="MobiDB-lite"/>
    </source>
</evidence>
<evidence type="ECO:0000313" key="3">
    <source>
        <dbReference type="EMBL" id="BBY16964.1"/>
    </source>
</evidence>
<dbReference type="PANTHER" id="PTHR35446:SF3">
    <property type="entry name" value="CMD DOMAIN-CONTAINING PROTEIN"/>
    <property type="match status" value="1"/>
</dbReference>
<dbReference type="SUPFAM" id="SSF69118">
    <property type="entry name" value="AhpD-like"/>
    <property type="match status" value="1"/>
</dbReference>
<protein>
    <submittedName>
        <fullName evidence="3">Alkyl hydroperoxide reductase AhpD</fullName>
    </submittedName>
</protein>
<dbReference type="InterPro" id="IPR004675">
    <property type="entry name" value="AhpD_core"/>
</dbReference>
<dbReference type="PANTHER" id="PTHR35446">
    <property type="entry name" value="SI:CH211-175M2.5"/>
    <property type="match status" value="1"/>
</dbReference>
<dbReference type="NCBIfam" id="TIGR00778">
    <property type="entry name" value="ahpD_dom"/>
    <property type="match status" value="1"/>
</dbReference>
<accession>A0AAD1MS85</accession>
<dbReference type="InterPro" id="IPR003779">
    <property type="entry name" value="CMD-like"/>
</dbReference>
<feature type="domain" description="Carboxymuconolactone decarboxylase-like" evidence="2">
    <location>
        <begin position="46"/>
        <end position="114"/>
    </location>
</feature>
<feature type="region of interest" description="Disordered" evidence="1">
    <location>
        <begin position="173"/>
        <end position="195"/>
    </location>
</feature>
<dbReference type="Gene3D" id="1.20.1290.10">
    <property type="entry name" value="AhpD-like"/>
    <property type="match status" value="1"/>
</dbReference>
<proteinExistence type="predicted"/>
<reference evidence="3 4" key="1">
    <citation type="journal article" date="2019" name="Emerg. Microbes Infect.">
        <title>Comprehensive subspecies identification of 175 nontuberculous mycobacteria species based on 7547 genomic profiles.</title>
        <authorList>
            <person name="Matsumoto Y."/>
            <person name="Kinjo T."/>
            <person name="Motooka D."/>
            <person name="Nabeya D."/>
            <person name="Jung N."/>
            <person name="Uechi K."/>
            <person name="Horii T."/>
            <person name="Iida T."/>
            <person name="Fujita J."/>
            <person name="Nakamura S."/>
        </authorList>
    </citation>
    <scope>NUCLEOTIDE SEQUENCE [LARGE SCALE GENOMIC DNA]</scope>
    <source>
        <strain evidence="3 4">JCM 17423</strain>
    </source>
</reference>
<dbReference type="InterPro" id="IPR029032">
    <property type="entry name" value="AhpD-like"/>
</dbReference>
<sequence>MTRLPPLTPDTAQGAARRLLSDLLARHGEVGSMVATMAHSPAVLGGYLDLSRAMKRSKLPRQITERISLAVQHHQGCVLCLAAHTNGARAAGVDDAEITKAREGTSADPAIAAIVAFGLQVHTAPATITDDQITGLRQHGYTDRQITDVVGIVALNVLTGAFNLVAGLQPTQSAVPNEPARQPGRTTTSVKPLTL</sequence>
<feature type="compositionally biased region" description="Polar residues" evidence="1">
    <location>
        <begin position="184"/>
        <end position="195"/>
    </location>
</feature>
<dbReference type="Pfam" id="PF02627">
    <property type="entry name" value="CMD"/>
    <property type="match status" value="1"/>
</dbReference>
<dbReference type="AlphaFoldDB" id="A0AAD1MS85"/>
<dbReference type="RefSeq" id="WP_134053300.1">
    <property type="nucleotide sequence ID" value="NZ_AP022586.1"/>
</dbReference>
<dbReference type="EMBL" id="AP022586">
    <property type="protein sequence ID" value="BBY16964.1"/>
    <property type="molecule type" value="Genomic_DNA"/>
</dbReference>